<dbReference type="Pfam" id="PF05128">
    <property type="entry name" value="DUF697"/>
    <property type="match status" value="1"/>
</dbReference>
<keyword evidence="2" id="KW-0812">Transmembrane</keyword>
<gene>
    <name evidence="6" type="ORF">BECKFW1821A_GA0114235_100950</name>
    <name evidence="7" type="ORF">BECKFW1821B_GA0114236_10616</name>
</gene>
<sequence>MILDASNTGSSGQSPEATENTRLQSEIEQLKRNEEVEKTIHRHVAAAATIGLIPLPLVDMSALIALQINLIRKIAKAYDIPFTKNKAKTIITSLAGAVLPTTLAPTMASFGKMIPLVGQTAGVVTMPILAGASTYATGRVFALHFESGGTFLNFDPEKAKERYSGLFKKGKDVVSEMKAKEETKTTGKPGVIQESI</sequence>
<evidence type="ECO:0000313" key="6">
    <source>
        <dbReference type="EMBL" id="VFJ45347.1"/>
    </source>
</evidence>
<dbReference type="GO" id="GO:0016020">
    <property type="term" value="C:membrane"/>
    <property type="evidence" value="ECO:0007669"/>
    <property type="project" value="UniProtKB-SubCell"/>
</dbReference>
<dbReference type="EMBL" id="CAADEW010000009">
    <property type="protein sequence ID" value="VFJ45347.1"/>
    <property type="molecule type" value="Genomic_DNA"/>
</dbReference>
<keyword evidence="3" id="KW-1133">Transmembrane helix</keyword>
<dbReference type="EMBL" id="CAADFD010000061">
    <property type="protein sequence ID" value="VFJ60884.1"/>
    <property type="molecule type" value="Genomic_DNA"/>
</dbReference>
<evidence type="ECO:0000256" key="1">
    <source>
        <dbReference type="ARBA" id="ARBA00004141"/>
    </source>
</evidence>
<proteinExistence type="predicted"/>
<evidence type="ECO:0000256" key="5">
    <source>
        <dbReference type="SAM" id="MobiDB-lite"/>
    </source>
</evidence>
<reference evidence="6" key="1">
    <citation type="submission" date="2019-02" db="EMBL/GenBank/DDBJ databases">
        <authorList>
            <person name="Gruber-Vodicka R. H."/>
            <person name="Seah K. B. B."/>
        </authorList>
    </citation>
    <scope>NUCLEOTIDE SEQUENCE</scope>
    <source>
        <strain evidence="7">BECK_BZ106</strain>
        <strain evidence="6">BECK_BZ15</strain>
    </source>
</reference>
<accession>A0A450S116</accession>
<evidence type="ECO:0000313" key="7">
    <source>
        <dbReference type="EMBL" id="VFJ60884.1"/>
    </source>
</evidence>
<name>A0A450S116_9GAMM</name>
<dbReference type="AlphaFoldDB" id="A0A450S116"/>
<organism evidence="6">
    <name type="scientific">Candidatus Kentrum sp. FW</name>
    <dbReference type="NCBI Taxonomy" id="2126338"/>
    <lineage>
        <taxon>Bacteria</taxon>
        <taxon>Pseudomonadati</taxon>
        <taxon>Pseudomonadota</taxon>
        <taxon>Gammaproteobacteria</taxon>
        <taxon>Candidatus Kentrum</taxon>
    </lineage>
</organism>
<protein>
    <submittedName>
        <fullName evidence="6">Uncharacterized conserved protein, DUF697 family</fullName>
    </submittedName>
</protein>
<keyword evidence="4" id="KW-0472">Membrane</keyword>
<dbReference type="InterPro" id="IPR021147">
    <property type="entry name" value="DUF697"/>
</dbReference>
<comment type="subcellular location">
    <subcellularLocation>
        <location evidence="1">Membrane</location>
        <topology evidence="1">Multi-pass membrane protein</topology>
    </subcellularLocation>
</comment>
<feature type="region of interest" description="Disordered" evidence="5">
    <location>
        <begin position="1"/>
        <end position="23"/>
    </location>
</feature>
<evidence type="ECO:0000256" key="4">
    <source>
        <dbReference type="ARBA" id="ARBA00023136"/>
    </source>
</evidence>
<evidence type="ECO:0000256" key="2">
    <source>
        <dbReference type="ARBA" id="ARBA00022692"/>
    </source>
</evidence>
<evidence type="ECO:0000256" key="3">
    <source>
        <dbReference type="ARBA" id="ARBA00022989"/>
    </source>
</evidence>